<reference evidence="2" key="1">
    <citation type="journal article" date="2019" name="Int. J. Syst. Evol. Microbiol.">
        <title>The Global Catalogue of Microorganisms (GCM) 10K type strain sequencing project: providing services to taxonomists for standard genome sequencing and annotation.</title>
        <authorList>
            <consortium name="The Broad Institute Genomics Platform"/>
            <consortium name="The Broad Institute Genome Sequencing Center for Infectious Disease"/>
            <person name="Wu L."/>
            <person name="Ma J."/>
        </authorList>
    </citation>
    <scope>NUCLEOTIDE SEQUENCE [LARGE SCALE GENOMIC DNA]</scope>
    <source>
        <strain evidence="2">CCM 9110</strain>
    </source>
</reference>
<evidence type="ECO:0000313" key="1">
    <source>
        <dbReference type="EMBL" id="MFD1398702.1"/>
    </source>
</evidence>
<accession>A0ABW4BDY5</accession>
<dbReference type="EMBL" id="JBHTOA010000022">
    <property type="protein sequence ID" value="MFD1398702.1"/>
    <property type="molecule type" value="Genomic_DNA"/>
</dbReference>
<feature type="non-terminal residue" evidence="1">
    <location>
        <position position="92"/>
    </location>
</feature>
<name>A0ABW4BDY5_9LACO</name>
<dbReference type="RefSeq" id="WP_379890317.1">
    <property type="nucleotide sequence ID" value="NZ_JBHTOA010000022.1"/>
</dbReference>
<organism evidence="1 2">
    <name type="scientific">Lacticaseibacillus suilingensis</name>
    <dbReference type="NCBI Taxonomy" id="2799577"/>
    <lineage>
        <taxon>Bacteria</taxon>
        <taxon>Bacillati</taxon>
        <taxon>Bacillota</taxon>
        <taxon>Bacilli</taxon>
        <taxon>Lactobacillales</taxon>
        <taxon>Lactobacillaceae</taxon>
        <taxon>Lacticaseibacillus</taxon>
    </lineage>
</organism>
<gene>
    <name evidence="1" type="ORF">ACFQ41_05225</name>
</gene>
<evidence type="ECO:0000313" key="2">
    <source>
        <dbReference type="Proteomes" id="UP001597199"/>
    </source>
</evidence>
<keyword evidence="2" id="KW-1185">Reference proteome</keyword>
<dbReference type="Proteomes" id="UP001597199">
    <property type="component" value="Unassembled WGS sequence"/>
</dbReference>
<sequence length="92" mass="10479">MTKTETVSTVLSDMEAEGLRLTGNINRNVDRIVGTNLLAWERRLQQAYCHLEEDYDIHTDLDGDRYQIMTGRELIAGLADDAMQDEQLGNSY</sequence>
<comment type="caution">
    <text evidence="1">The sequence shown here is derived from an EMBL/GenBank/DDBJ whole genome shotgun (WGS) entry which is preliminary data.</text>
</comment>
<protein>
    <submittedName>
        <fullName evidence="1">Uncharacterized protein</fullName>
    </submittedName>
</protein>
<proteinExistence type="predicted"/>